<evidence type="ECO:0000256" key="9">
    <source>
        <dbReference type="ARBA" id="ARBA00023012"/>
    </source>
</evidence>
<evidence type="ECO:0000313" key="14">
    <source>
        <dbReference type="Proteomes" id="UP000533598"/>
    </source>
</evidence>
<evidence type="ECO:0000256" key="3">
    <source>
        <dbReference type="ARBA" id="ARBA00012438"/>
    </source>
</evidence>
<dbReference type="AlphaFoldDB" id="A0A7W7C7R8"/>
<dbReference type="PRINTS" id="PR00344">
    <property type="entry name" value="BCTRLSENSOR"/>
</dbReference>
<dbReference type="GO" id="GO:0005886">
    <property type="term" value="C:plasma membrane"/>
    <property type="evidence" value="ECO:0007669"/>
    <property type="project" value="UniProtKB-SubCell"/>
</dbReference>
<reference evidence="13 14" key="1">
    <citation type="submission" date="2020-08" db="EMBL/GenBank/DDBJ databases">
        <title>Sequencing the genomes of 1000 actinobacteria strains.</title>
        <authorList>
            <person name="Klenk H.-P."/>
        </authorList>
    </citation>
    <scope>NUCLEOTIDE SEQUENCE [LARGE SCALE GENOMIC DNA]</scope>
    <source>
        <strain evidence="13 14">DSM 44230</strain>
    </source>
</reference>
<dbReference type="PANTHER" id="PTHR45436:SF5">
    <property type="entry name" value="SENSOR HISTIDINE KINASE TRCS"/>
    <property type="match status" value="1"/>
</dbReference>
<dbReference type="Proteomes" id="UP000533598">
    <property type="component" value="Unassembled WGS sequence"/>
</dbReference>
<dbReference type="InterPro" id="IPR050428">
    <property type="entry name" value="TCS_sensor_his_kinase"/>
</dbReference>
<evidence type="ECO:0000256" key="4">
    <source>
        <dbReference type="ARBA" id="ARBA00022553"/>
    </source>
</evidence>
<dbReference type="Pfam" id="PF02518">
    <property type="entry name" value="HATPase_c"/>
    <property type="match status" value="1"/>
</dbReference>
<keyword evidence="10" id="KW-0472">Membrane</keyword>
<keyword evidence="9" id="KW-0902">Two-component regulatory system</keyword>
<keyword evidence="14" id="KW-1185">Reference proteome</keyword>
<dbReference type="CDD" id="cd00082">
    <property type="entry name" value="HisKA"/>
    <property type="match status" value="1"/>
</dbReference>
<dbReference type="RefSeq" id="WP_185001923.1">
    <property type="nucleotide sequence ID" value="NZ_BAAAUI010000065.1"/>
</dbReference>
<dbReference type="InterPro" id="IPR005467">
    <property type="entry name" value="His_kinase_dom"/>
</dbReference>
<dbReference type="PANTHER" id="PTHR45436">
    <property type="entry name" value="SENSOR HISTIDINE KINASE YKOH"/>
    <property type="match status" value="1"/>
</dbReference>
<evidence type="ECO:0000256" key="5">
    <source>
        <dbReference type="ARBA" id="ARBA00022679"/>
    </source>
</evidence>
<dbReference type="InterPro" id="IPR003594">
    <property type="entry name" value="HATPase_dom"/>
</dbReference>
<dbReference type="PROSITE" id="PS50109">
    <property type="entry name" value="HIS_KIN"/>
    <property type="match status" value="1"/>
</dbReference>
<evidence type="ECO:0000256" key="2">
    <source>
        <dbReference type="ARBA" id="ARBA00004236"/>
    </source>
</evidence>
<evidence type="ECO:0000256" key="6">
    <source>
        <dbReference type="ARBA" id="ARBA00022692"/>
    </source>
</evidence>
<keyword evidence="4" id="KW-0597">Phosphoprotein</keyword>
<dbReference type="SMART" id="SM00388">
    <property type="entry name" value="HisKA"/>
    <property type="match status" value="1"/>
</dbReference>
<keyword evidence="5 13" id="KW-0808">Transferase</keyword>
<dbReference type="SMART" id="SM00387">
    <property type="entry name" value="HATPase_c"/>
    <property type="match status" value="1"/>
</dbReference>
<dbReference type="InterPro" id="IPR004358">
    <property type="entry name" value="Sig_transdc_His_kin-like_C"/>
</dbReference>
<dbReference type="SUPFAM" id="SSF158472">
    <property type="entry name" value="HAMP domain-like"/>
    <property type="match status" value="1"/>
</dbReference>
<keyword evidence="7 13" id="KW-0418">Kinase</keyword>
<protein>
    <recommendedName>
        <fullName evidence="3">histidine kinase</fullName>
        <ecNumber evidence="3">2.7.13.3</ecNumber>
    </recommendedName>
</protein>
<dbReference type="Pfam" id="PF00672">
    <property type="entry name" value="HAMP"/>
    <property type="match status" value="1"/>
</dbReference>
<comment type="subcellular location">
    <subcellularLocation>
        <location evidence="2">Cell membrane</location>
    </subcellularLocation>
</comment>
<name>A0A7W7C7R8_9PSEU</name>
<dbReference type="EMBL" id="JACHMH010000001">
    <property type="protein sequence ID" value="MBB4676050.1"/>
    <property type="molecule type" value="Genomic_DNA"/>
</dbReference>
<evidence type="ECO:0000313" key="13">
    <source>
        <dbReference type="EMBL" id="MBB4676050.1"/>
    </source>
</evidence>
<gene>
    <name evidence="13" type="ORF">HNR67_002168</name>
</gene>
<evidence type="ECO:0000256" key="7">
    <source>
        <dbReference type="ARBA" id="ARBA00022777"/>
    </source>
</evidence>
<dbReference type="InterPro" id="IPR003660">
    <property type="entry name" value="HAMP_dom"/>
</dbReference>
<keyword evidence="8" id="KW-1133">Transmembrane helix</keyword>
<dbReference type="Gene3D" id="1.10.287.130">
    <property type="match status" value="1"/>
</dbReference>
<dbReference type="Pfam" id="PF00512">
    <property type="entry name" value="HisKA"/>
    <property type="match status" value="1"/>
</dbReference>
<dbReference type="SUPFAM" id="SSF47384">
    <property type="entry name" value="Homodimeric domain of signal transducing histidine kinase"/>
    <property type="match status" value="1"/>
</dbReference>
<accession>A0A7W7C7R8</accession>
<evidence type="ECO:0000256" key="8">
    <source>
        <dbReference type="ARBA" id="ARBA00022989"/>
    </source>
</evidence>
<dbReference type="PROSITE" id="PS50885">
    <property type="entry name" value="HAMP"/>
    <property type="match status" value="1"/>
</dbReference>
<dbReference type="CDD" id="cd06225">
    <property type="entry name" value="HAMP"/>
    <property type="match status" value="1"/>
</dbReference>
<evidence type="ECO:0000256" key="10">
    <source>
        <dbReference type="ARBA" id="ARBA00023136"/>
    </source>
</evidence>
<feature type="domain" description="HAMP" evidence="12">
    <location>
        <begin position="308"/>
        <end position="360"/>
    </location>
</feature>
<proteinExistence type="predicted"/>
<evidence type="ECO:0000256" key="1">
    <source>
        <dbReference type="ARBA" id="ARBA00000085"/>
    </source>
</evidence>
<dbReference type="InterPro" id="IPR036097">
    <property type="entry name" value="HisK_dim/P_sf"/>
</dbReference>
<comment type="catalytic activity">
    <reaction evidence="1">
        <text>ATP + protein L-histidine = ADP + protein N-phospho-L-histidine.</text>
        <dbReference type="EC" id="2.7.13.3"/>
    </reaction>
</comment>
<comment type="caution">
    <text evidence="13">The sequence shown here is derived from an EMBL/GenBank/DDBJ whole genome shotgun (WGS) entry which is preliminary data.</text>
</comment>
<dbReference type="GO" id="GO:0000155">
    <property type="term" value="F:phosphorelay sensor kinase activity"/>
    <property type="evidence" value="ECO:0007669"/>
    <property type="project" value="InterPro"/>
</dbReference>
<dbReference type="SUPFAM" id="SSF55874">
    <property type="entry name" value="ATPase domain of HSP90 chaperone/DNA topoisomerase II/histidine kinase"/>
    <property type="match status" value="1"/>
</dbReference>
<feature type="domain" description="Histidine kinase" evidence="11">
    <location>
        <begin position="368"/>
        <end position="581"/>
    </location>
</feature>
<evidence type="ECO:0000259" key="12">
    <source>
        <dbReference type="PROSITE" id="PS50885"/>
    </source>
</evidence>
<dbReference type="CDD" id="cd00075">
    <property type="entry name" value="HATPase"/>
    <property type="match status" value="1"/>
</dbReference>
<dbReference type="FunFam" id="3.30.565.10:FF:000006">
    <property type="entry name" value="Sensor histidine kinase WalK"/>
    <property type="match status" value="1"/>
</dbReference>
<dbReference type="SMART" id="SM00304">
    <property type="entry name" value="HAMP"/>
    <property type="match status" value="1"/>
</dbReference>
<keyword evidence="6" id="KW-0812">Transmembrane</keyword>
<sequence length="583" mass="61318">MSPRWHGSLRFRLLVLTAVVAVAAAGLTAWLTVYQASQQVSSTAAAEEAAAKSIVDELVGYGALRGNWDGVSGTVRALKDRTGQRIRLTTMAGEVLVDSDTLDGGGARPVGNRAPQLVDPVPTPIPPPDGFGGAVLTTTFRTATPVTPTTTRDLPATTGGFIAVPTESWISRLINYRRQVQLATCLIGRGFLVEQKPQPDGIPVVDLMPGNLDMARKMALIDCATTRERQVNGRAEADIFKSCAEKDLSNCLLNSFRAQIGAIMPAPLLLSLGAGDPPPSRTVPLLPALLAAAGVALVATLGMWLVSRRVLRPVGALRAASTRLGAGDLAERVPVRGDDEIAELAGAFNRMADSLQRSEERQRRMIADIAHELRTPLANIRGYLEALKDGVLPPDRALFASLHEEALLQQRLIEDIQLLALADAGSLAYERGPVDLGEVVAATRTGFQAVATAAEVALVSTVDDPAPVVDGDPNRLRQVLGNLVSNAIRATPAGGRVTLTARIEGAEAVLTVSDTGSGIHAADLPFVFDRFWRADDARARATGGSGLGLSIAREIVTAHGGVITAESPGGARFTVCLPRSASS</sequence>
<dbReference type="EC" id="2.7.13.3" evidence="3"/>
<dbReference type="InterPro" id="IPR036890">
    <property type="entry name" value="HATPase_C_sf"/>
</dbReference>
<dbReference type="Gene3D" id="3.30.565.10">
    <property type="entry name" value="Histidine kinase-like ATPase, C-terminal domain"/>
    <property type="match status" value="1"/>
</dbReference>
<dbReference type="InterPro" id="IPR003661">
    <property type="entry name" value="HisK_dim/P_dom"/>
</dbReference>
<organism evidence="13 14">
    <name type="scientific">Crossiella cryophila</name>
    <dbReference type="NCBI Taxonomy" id="43355"/>
    <lineage>
        <taxon>Bacteria</taxon>
        <taxon>Bacillati</taxon>
        <taxon>Actinomycetota</taxon>
        <taxon>Actinomycetes</taxon>
        <taxon>Pseudonocardiales</taxon>
        <taxon>Pseudonocardiaceae</taxon>
        <taxon>Crossiella</taxon>
    </lineage>
</organism>
<dbReference type="Gene3D" id="1.10.8.500">
    <property type="entry name" value="HAMP domain in histidine kinase"/>
    <property type="match status" value="1"/>
</dbReference>
<evidence type="ECO:0000259" key="11">
    <source>
        <dbReference type="PROSITE" id="PS50109"/>
    </source>
</evidence>